<organism evidence="1 2">
    <name type="scientific">Flagellimonas hymeniacidonis</name>
    <dbReference type="NCBI Taxonomy" id="2603628"/>
    <lineage>
        <taxon>Bacteria</taxon>
        <taxon>Pseudomonadati</taxon>
        <taxon>Bacteroidota</taxon>
        <taxon>Flavobacteriia</taxon>
        <taxon>Flavobacteriales</taxon>
        <taxon>Flavobacteriaceae</taxon>
        <taxon>Flagellimonas</taxon>
    </lineage>
</organism>
<evidence type="ECO:0000313" key="2">
    <source>
        <dbReference type="Proteomes" id="UP000321456"/>
    </source>
</evidence>
<comment type="caution">
    <text evidence="1">The sequence shown here is derived from an EMBL/GenBank/DDBJ whole genome shotgun (WGS) entry which is preliminary data.</text>
</comment>
<evidence type="ECO:0000313" key="1">
    <source>
        <dbReference type="EMBL" id="TXN35553.1"/>
    </source>
</evidence>
<sequence length="395" mass="45626">MKWPSIFFLFHLFLSCVDPYEPKTITFEDILVVEAILTDEYKHQEVILSRSYEFEREAPYPETDASVQITNDSGKVYEFTEMDPGRYISVVPFKAEKGYEYSLSIKSSTGKTYGSTAEQLHQPVKMDSLYAKRINDDFENNGMAISIDNSDPTGRSRYFRYEYEETYKIIAPYWLSYDYKIVNAGSVHEMDIVFTSNGFESVILAPKEEEELICYGTNASTRIIVETTEGLDKSELTNFQVHFIESDDYILSHRYSILVRQFVTSFNAYNYYKILRDIASSESLFSENQPGFIVGNISVVNNPNEKVIGFFDVSSVSERRLFFNYKDYYPKERLPPYASPCHPQKSITLMEQVRLDFVHYIEPNPLDNPPLNAIPRECGDCTALGSNVKPSFWKD</sequence>
<dbReference type="PROSITE" id="PS51257">
    <property type="entry name" value="PROKAR_LIPOPROTEIN"/>
    <property type="match status" value="1"/>
</dbReference>
<dbReference type="Proteomes" id="UP000321456">
    <property type="component" value="Unassembled WGS sequence"/>
</dbReference>
<accession>A0A5C8V176</accession>
<dbReference type="Pfam" id="PF14054">
    <property type="entry name" value="DUF4249"/>
    <property type="match status" value="1"/>
</dbReference>
<dbReference type="AlphaFoldDB" id="A0A5C8V176"/>
<reference evidence="1 2" key="1">
    <citation type="submission" date="2019-08" db="EMBL/GenBank/DDBJ databases">
        <title>Professor.</title>
        <authorList>
            <person name="Park J.S."/>
        </authorList>
    </citation>
    <scope>NUCLEOTIDE SEQUENCE [LARGE SCALE GENOMIC DNA]</scope>
    <source>
        <strain evidence="1 2">176CP5-101</strain>
    </source>
</reference>
<dbReference type="InterPro" id="IPR025345">
    <property type="entry name" value="DUF4249"/>
</dbReference>
<name>A0A5C8V176_9FLAO</name>
<proteinExistence type="predicted"/>
<gene>
    <name evidence="1" type="ORF">FVB32_13315</name>
</gene>
<protein>
    <submittedName>
        <fullName evidence="1">DUF4249 domain-containing protein</fullName>
    </submittedName>
</protein>
<keyword evidence="2" id="KW-1185">Reference proteome</keyword>
<dbReference type="EMBL" id="VRUR01000002">
    <property type="protein sequence ID" value="TXN35553.1"/>
    <property type="molecule type" value="Genomic_DNA"/>
</dbReference>